<dbReference type="Proteomes" id="UP000195602">
    <property type="component" value="Unassembled WGS sequence"/>
</dbReference>
<keyword evidence="2" id="KW-0396">Initiation factor</keyword>
<dbReference type="GO" id="GO:0008237">
    <property type="term" value="F:metallopeptidase activity"/>
    <property type="evidence" value="ECO:0007669"/>
    <property type="project" value="InterPro"/>
</dbReference>
<sequence>MPSVSIRPVSLFAISDHVSRKSPFEYGVLIGSQTKENITVHDAFELKTDKDQIDFAYLEKRLGMISTVSPFAQLVGLYTIGEDATIPESFWEQFSAKEVVFPSIYLTCNGGETVCFCSQTREEIRWIIASGETDEIATATIHNHKNYTSGSQDLVSEPSDSLLTSLEHLRDRVQSIVANDETDVTTESKLVHLANIVSRAPEDMNEDTLSFFSAKLALLTNQISAVKTLDISNSRKIATYSIGAMQDRPR</sequence>
<comment type="caution">
    <text evidence="2">The sequence shown here is derived from an EMBL/GenBank/DDBJ whole genome shotgun (WGS) entry which is preliminary data.</text>
</comment>
<dbReference type="CDD" id="cd08057">
    <property type="entry name" value="MPN_euk_non_mb"/>
    <property type="match status" value="1"/>
</dbReference>
<organism evidence="2 3">
    <name type="scientific">Clavispora lusitaniae</name>
    <name type="common">Candida lusitaniae</name>
    <dbReference type="NCBI Taxonomy" id="36911"/>
    <lineage>
        <taxon>Eukaryota</taxon>
        <taxon>Fungi</taxon>
        <taxon>Dikarya</taxon>
        <taxon>Ascomycota</taxon>
        <taxon>Saccharomycotina</taxon>
        <taxon>Pichiomycetes</taxon>
        <taxon>Metschnikowiaceae</taxon>
        <taxon>Clavispora</taxon>
    </lineage>
</organism>
<evidence type="ECO:0000259" key="1">
    <source>
        <dbReference type="Pfam" id="PF01398"/>
    </source>
</evidence>
<dbReference type="AlphaFoldDB" id="A0AA91PZX4"/>
<evidence type="ECO:0000313" key="3">
    <source>
        <dbReference type="Proteomes" id="UP000195602"/>
    </source>
</evidence>
<dbReference type="Gene3D" id="3.40.140.10">
    <property type="entry name" value="Cytidine Deaminase, domain 2"/>
    <property type="match status" value="1"/>
</dbReference>
<dbReference type="OMA" id="ISTHEMP"/>
<feature type="domain" description="JAB1/MPN/MOV34 metalloenzyme" evidence="1">
    <location>
        <begin position="3"/>
        <end position="83"/>
    </location>
</feature>
<reference evidence="2 3" key="1">
    <citation type="submission" date="2017-04" db="EMBL/GenBank/DDBJ databases">
        <title>Draft genome of the yeast Clavispora lusitaniae type strain CBS 6936.</title>
        <authorList>
            <person name="Durrens P."/>
            <person name="Klopp C."/>
            <person name="Biteau N."/>
            <person name="Fitton-Ouhabi V."/>
            <person name="Dementhon K."/>
            <person name="Accoceberry I."/>
            <person name="Sherman D.J."/>
            <person name="Noel T."/>
        </authorList>
    </citation>
    <scope>NUCLEOTIDE SEQUENCE [LARGE SCALE GENOMIC DNA]</scope>
    <source>
        <strain evidence="2 3">CBS 6936</strain>
    </source>
</reference>
<evidence type="ECO:0000313" key="2">
    <source>
        <dbReference type="EMBL" id="OVF08814.1"/>
    </source>
</evidence>
<dbReference type="GO" id="GO:0003743">
    <property type="term" value="F:translation initiation factor activity"/>
    <property type="evidence" value="ECO:0007669"/>
    <property type="project" value="UniProtKB-KW"/>
</dbReference>
<accession>A0AA91PZX4</accession>
<name>A0AA91PZX4_CLALS</name>
<keyword evidence="2" id="KW-0648">Protein biosynthesis</keyword>
<dbReference type="EMBL" id="LYUB02000007">
    <property type="protein sequence ID" value="OVF08814.1"/>
    <property type="molecule type" value="Genomic_DNA"/>
</dbReference>
<dbReference type="Pfam" id="PF01398">
    <property type="entry name" value="JAB"/>
    <property type="match status" value="1"/>
</dbReference>
<dbReference type="InterPro" id="IPR000555">
    <property type="entry name" value="JAMM/MPN+_dom"/>
</dbReference>
<gene>
    <name evidence="2" type="ORF">A9F13_07g02959</name>
</gene>
<dbReference type="KEGG" id="clus:A9F13_07g02959"/>
<dbReference type="PANTHER" id="PTHR10540">
    <property type="entry name" value="EUKARYOTIC TRANSLATION INITIATION FACTOR 3 SUBUNIT F-RELATED"/>
    <property type="match status" value="1"/>
</dbReference>
<protein>
    <submittedName>
        <fullName evidence="2">Eukaryotic translation initiation factor subunit</fullName>
    </submittedName>
</protein>
<proteinExistence type="predicted"/>